<comment type="caution">
    <text evidence="1">The sequence shown here is derived from an EMBL/GenBank/DDBJ whole genome shotgun (WGS) entry which is preliminary data.</text>
</comment>
<dbReference type="PANTHER" id="PTHR31110:SF2">
    <property type="entry name" value="PESTICIDAL CRYSTAL CRY8BA PROTEIN"/>
    <property type="match status" value="1"/>
</dbReference>
<proteinExistence type="predicted"/>
<accession>A0A8J5EDD5</accession>
<name>A0A8J5EDD5_ZINOF</name>
<dbReference type="Proteomes" id="UP000734854">
    <property type="component" value="Unassembled WGS sequence"/>
</dbReference>
<dbReference type="EMBL" id="JACMSC010000020">
    <property type="protein sequence ID" value="KAG6472657.1"/>
    <property type="molecule type" value="Genomic_DNA"/>
</dbReference>
<reference evidence="1 2" key="1">
    <citation type="submission" date="2020-08" db="EMBL/GenBank/DDBJ databases">
        <title>Plant Genome Project.</title>
        <authorList>
            <person name="Zhang R.-G."/>
        </authorList>
    </citation>
    <scope>NUCLEOTIDE SEQUENCE [LARGE SCALE GENOMIC DNA]</scope>
    <source>
        <tissue evidence="1">Rhizome</tissue>
    </source>
</reference>
<evidence type="ECO:0000313" key="1">
    <source>
        <dbReference type="EMBL" id="KAG6472657.1"/>
    </source>
</evidence>
<sequence length="91" mass="10238">MLTSQPVADVVIATADFEKDLTSWNICPVKGGVDAKELFHLYIILWIQDKRLALLESCKLDKILTKPIKLQALADETEKNQPSALSMDPWI</sequence>
<keyword evidence="2" id="KW-1185">Reference proteome</keyword>
<protein>
    <submittedName>
        <fullName evidence="1">Uncharacterized protein</fullName>
    </submittedName>
</protein>
<dbReference type="AlphaFoldDB" id="A0A8J5EDD5"/>
<evidence type="ECO:0000313" key="2">
    <source>
        <dbReference type="Proteomes" id="UP000734854"/>
    </source>
</evidence>
<organism evidence="1 2">
    <name type="scientific">Zingiber officinale</name>
    <name type="common">Ginger</name>
    <name type="synonym">Amomum zingiber</name>
    <dbReference type="NCBI Taxonomy" id="94328"/>
    <lineage>
        <taxon>Eukaryota</taxon>
        <taxon>Viridiplantae</taxon>
        <taxon>Streptophyta</taxon>
        <taxon>Embryophyta</taxon>
        <taxon>Tracheophyta</taxon>
        <taxon>Spermatophyta</taxon>
        <taxon>Magnoliopsida</taxon>
        <taxon>Liliopsida</taxon>
        <taxon>Zingiberales</taxon>
        <taxon>Zingiberaceae</taxon>
        <taxon>Zingiber</taxon>
    </lineage>
</organism>
<dbReference type="PANTHER" id="PTHR31110">
    <property type="entry name" value="PESTICIDAL CRYSTAL CRY8BA PROTEIN"/>
    <property type="match status" value="1"/>
</dbReference>
<gene>
    <name evidence="1" type="ORF">ZIOFF_070132</name>
</gene>